<name>A0AAD6CUR0_9EURO</name>
<comment type="similarity">
    <text evidence="1 7">Belongs to the glycosyl hydrolase 43 family.</text>
</comment>
<feature type="site" description="Important for catalytic activity, responsible for pKa modulation of the active site Glu and correct orientation of both the proton donor and substrate" evidence="6">
    <location>
        <position position="132"/>
    </location>
</feature>
<evidence type="ECO:0000256" key="6">
    <source>
        <dbReference type="PIRSR" id="PIRSR606710-2"/>
    </source>
</evidence>
<evidence type="ECO:0000256" key="7">
    <source>
        <dbReference type="RuleBase" id="RU361187"/>
    </source>
</evidence>
<dbReference type="InterPro" id="IPR041542">
    <property type="entry name" value="GH43_C2"/>
</dbReference>
<dbReference type="GO" id="GO:0004553">
    <property type="term" value="F:hydrolase activity, hydrolyzing O-glycosyl compounds"/>
    <property type="evidence" value="ECO:0007669"/>
    <property type="project" value="InterPro"/>
</dbReference>
<keyword evidence="4 7" id="KW-0326">Glycosidase</keyword>
<dbReference type="AlphaFoldDB" id="A0AAD6CUR0"/>
<evidence type="ECO:0000256" key="4">
    <source>
        <dbReference type="ARBA" id="ARBA00023295"/>
    </source>
</evidence>
<evidence type="ECO:0000256" key="1">
    <source>
        <dbReference type="ARBA" id="ARBA00009865"/>
    </source>
</evidence>
<accession>A0AAD6CUR0</accession>
<feature type="active site" description="Proton donor" evidence="5">
    <location>
        <position position="193"/>
    </location>
</feature>
<organism evidence="9 10">
    <name type="scientific">Penicillium frequentans</name>
    <dbReference type="NCBI Taxonomy" id="3151616"/>
    <lineage>
        <taxon>Eukaryota</taxon>
        <taxon>Fungi</taxon>
        <taxon>Dikarya</taxon>
        <taxon>Ascomycota</taxon>
        <taxon>Pezizomycotina</taxon>
        <taxon>Eurotiomycetes</taxon>
        <taxon>Eurotiomycetidae</taxon>
        <taxon>Eurotiales</taxon>
        <taxon>Aspergillaceae</taxon>
        <taxon>Penicillium</taxon>
    </lineage>
</organism>
<keyword evidence="10" id="KW-1185">Reference proteome</keyword>
<keyword evidence="2" id="KW-0732">Signal</keyword>
<dbReference type="Gene3D" id="2.60.120.200">
    <property type="match status" value="1"/>
</dbReference>
<keyword evidence="3 7" id="KW-0378">Hydrolase</keyword>
<feature type="domain" description="Beta-xylosidase C-terminal Concanavalin A-like" evidence="8">
    <location>
        <begin position="328"/>
        <end position="520"/>
    </location>
</feature>
<dbReference type="InterPro" id="IPR013320">
    <property type="entry name" value="ConA-like_dom_sf"/>
</dbReference>
<dbReference type="CDD" id="cd18617">
    <property type="entry name" value="GH43_XynB-like"/>
    <property type="match status" value="1"/>
</dbReference>
<proteinExistence type="inferred from homology"/>
<protein>
    <recommendedName>
        <fullName evidence="8">Beta-xylosidase C-terminal Concanavalin A-like domain-containing protein</fullName>
    </recommendedName>
</protein>
<dbReference type="PANTHER" id="PTHR42812">
    <property type="entry name" value="BETA-XYLOSIDASE"/>
    <property type="match status" value="1"/>
</dbReference>
<evidence type="ECO:0000256" key="5">
    <source>
        <dbReference type="PIRSR" id="PIRSR606710-1"/>
    </source>
</evidence>
<reference evidence="9 10" key="1">
    <citation type="journal article" date="2023" name="IMA Fungus">
        <title>Comparative genomic study of the Penicillium genus elucidates a diverse pangenome and 15 lateral gene transfer events.</title>
        <authorList>
            <person name="Petersen C."/>
            <person name="Sorensen T."/>
            <person name="Nielsen M.R."/>
            <person name="Sondergaard T.E."/>
            <person name="Sorensen J.L."/>
            <person name="Fitzpatrick D.A."/>
            <person name="Frisvad J.C."/>
            <person name="Nielsen K.L."/>
        </authorList>
    </citation>
    <scope>NUCLEOTIDE SEQUENCE [LARGE SCALE GENOMIC DNA]</scope>
    <source>
        <strain evidence="9 10">IBT 35679</strain>
    </source>
</reference>
<feature type="active site" description="Proton acceptor" evidence="5">
    <location>
        <position position="14"/>
    </location>
</feature>
<evidence type="ECO:0000256" key="2">
    <source>
        <dbReference type="ARBA" id="ARBA00022729"/>
    </source>
</evidence>
<dbReference type="SUPFAM" id="SSF49899">
    <property type="entry name" value="Concanavalin A-like lectins/glucanases"/>
    <property type="match status" value="1"/>
</dbReference>
<dbReference type="Pfam" id="PF04616">
    <property type="entry name" value="Glyco_hydro_43"/>
    <property type="match status" value="1"/>
</dbReference>
<dbReference type="Pfam" id="PF17851">
    <property type="entry name" value="GH43_C2"/>
    <property type="match status" value="1"/>
</dbReference>
<dbReference type="Proteomes" id="UP001220324">
    <property type="component" value="Unassembled WGS sequence"/>
</dbReference>
<evidence type="ECO:0000313" key="10">
    <source>
        <dbReference type="Proteomes" id="UP001220324"/>
    </source>
</evidence>
<sequence>MSFTNPIIPGFNPDPSIIRVDQDFFLVTSTFEYFPGIPIYHSRDLIQWKLIGHVLTRPSQIQINTPEPGGGVWAPTLRYHKGVFYVAAASFSRYRPQEDDRVWPLGFYVRTTNIWDDSTWSDPVYFDQVGFDQDLFWDDDGTVYISSTYRKLERTPNTKIKDFAVHICTVDLDTGHSTSEPKLIRESTSGVAEGSHIFKHGRYYYLFTAEGGTESGHCEWVSRSSHGPLGPWELGPNNPLWRNGAEDEVQNTGHVDLVEDTQGQWWAVLLGVRPVQRGDKWEESVLGRETFLVPLKWENDWPIIEGGKITLQMIGPGLYHHTTPVSWKDEFSSPQLQLGWYRKNTPLVTDYSLTEHVNHLRLYGGPYNLSVPACPTLFLRKQIYRFCTWETKLSFQPDTEYTEAGTVLWWNYFTYISLGIRKRGKSRILRLQQSGGSLVNNVLSSTSEVTLVIECGDQYRFGYRESTDPDVTWVGTVDNVAAVKSPPLGAAFTGMMLGLYAFGERQRCMTPADFAYAEFR</sequence>
<dbReference type="EMBL" id="JAQIZZ010000005">
    <property type="protein sequence ID" value="KAJ5540487.1"/>
    <property type="molecule type" value="Genomic_DNA"/>
</dbReference>
<dbReference type="InterPro" id="IPR006710">
    <property type="entry name" value="Glyco_hydro_43"/>
</dbReference>
<gene>
    <name evidence="9" type="ORF">N7494_005563</name>
</gene>
<dbReference type="InterPro" id="IPR051795">
    <property type="entry name" value="Glycosyl_Hydrlase_43"/>
</dbReference>
<dbReference type="PANTHER" id="PTHR42812:SF16">
    <property type="entry name" value="HYDROLASE, PUTATIVE (AFU_ORTHOLOGUE AFUA_7G06110)-RELATED"/>
    <property type="match status" value="1"/>
</dbReference>
<dbReference type="Gene3D" id="2.115.10.20">
    <property type="entry name" value="Glycosyl hydrolase domain, family 43"/>
    <property type="match status" value="1"/>
</dbReference>
<dbReference type="SUPFAM" id="SSF75005">
    <property type="entry name" value="Arabinanase/levansucrase/invertase"/>
    <property type="match status" value="1"/>
</dbReference>
<dbReference type="InterPro" id="IPR023296">
    <property type="entry name" value="Glyco_hydro_beta-prop_sf"/>
</dbReference>
<comment type="caution">
    <text evidence="9">The sequence shown here is derived from an EMBL/GenBank/DDBJ whole genome shotgun (WGS) entry which is preliminary data.</text>
</comment>
<evidence type="ECO:0000256" key="3">
    <source>
        <dbReference type="ARBA" id="ARBA00022801"/>
    </source>
</evidence>
<dbReference type="GO" id="GO:0005975">
    <property type="term" value="P:carbohydrate metabolic process"/>
    <property type="evidence" value="ECO:0007669"/>
    <property type="project" value="InterPro"/>
</dbReference>
<evidence type="ECO:0000313" key="9">
    <source>
        <dbReference type="EMBL" id="KAJ5540487.1"/>
    </source>
</evidence>
<evidence type="ECO:0000259" key="8">
    <source>
        <dbReference type="Pfam" id="PF17851"/>
    </source>
</evidence>